<proteinExistence type="predicted"/>
<dbReference type="SUPFAM" id="SSF75011">
    <property type="entry name" value="3-carboxy-cis,cis-mucoante lactonizing enzyme"/>
    <property type="match status" value="1"/>
</dbReference>
<accession>A0ABT7Y926</accession>
<sequence>MKQLLQLSLFSLFLIFSCKRVENNQTNFTEIEIDLENPKELLFSQLFDTCFFVPLPSEIPLGEVQQMIIGDRIITVLDSRISKTVSTFNFKGELIAQFAENGDGPGKYLNPHGIVLSSDENEVFVHCNMSRKVIEYTLDGKLLSEHILSSVGAIDDIEISSDGFITSITDGSFVDGSKIAFYDEAFSKPIFPFGNYSRLSSEEKNVGKINFLYPEFGKDSFYFQDILSPIFVHIEKNRIDDIFRFSFSSRDLLLKHPERNASEYLFISRNEGLAYLLGNHIDGGDFMLLDIMDSGNLGLVLWDKQSNEAFKVTKLVNDLSLLMNFNSIPSSYNHTPGYLSLIIPFSMFSEIRSKVDLTLNPYESIIQGINMDDPESYILLTYRVKKDVELSID</sequence>
<dbReference type="Pfam" id="PF17170">
    <property type="entry name" value="DUF5128"/>
    <property type="match status" value="1"/>
</dbReference>
<dbReference type="Proteomes" id="UP001171916">
    <property type="component" value="Unassembled WGS sequence"/>
</dbReference>
<keyword evidence="2" id="KW-1185">Reference proteome</keyword>
<gene>
    <name evidence="1" type="ORF">QVH07_02565</name>
</gene>
<dbReference type="RefSeq" id="WP_289998564.1">
    <property type="nucleotide sequence ID" value="NZ_JAUEPH010000001.1"/>
</dbReference>
<protein>
    <submittedName>
        <fullName evidence="1">6-bladed beta-propeller</fullName>
    </submittedName>
</protein>
<reference evidence="1" key="1">
    <citation type="submission" date="2023-06" db="EMBL/GenBank/DDBJ databases">
        <title>Robiginitalea aurantiacus sp. nov. and Algoriphagus sediminis sp. nov., isolated from coastal sediment.</title>
        <authorList>
            <person name="Zhou Z.Y."/>
            <person name="An J."/>
            <person name="Jia Y.W."/>
            <person name="Du Z.J."/>
        </authorList>
    </citation>
    <scope>NUCLEOTIDE SEQUENCE</scope>
    <source>
        <strain evidence="1">C2-7</strain>
    </source>
</reference>
<evidence type="ECO:0000313" key="1">
    <source>
        <dbReference type="EMBL" id="MDN3203011.1"/>
    </source>
</evidence>
<organism evidence="1 2">
    <name type="scientific">Algoriphagus sediminis</name>
    <dbReference type="NCBI Taxonomy" id="3057113"/>
    <lineage>
        <taxon>Bacteria</taxon>
        <taxon>Pseudomonadati</taxon>
        <taxon>Bacteroidota</taxon>
        <taxon>Cytophagia</taxon>
        <taxon>Cytophagales</taxon>
        <taxon>Cyclobacteriaceae</taxon>
        <taxon>Algoriphagus</taxon>
    </lineage>
</organism>
<dbReference type="PROSITE" id="PS51257">
    <property type="entry name" value="PROKAR_LIPOPROTEIN"/>
    <property type="match status" value="1"/>
</dbReference>
<evidence type="ECO:0000313" key="2">
    <source>
        <dbReference type="Proteomes" id="UP001171916"/>
    </source>
</evidence>
<dbReference type="InterPro" id="IPR011042">
    <property type="entry name" value="6-blade_b-propeller_TolB-like"/>
</dbReference>
<name>A0ABT7Y926_9BACT</name>
<dbReference type="EMBL" id="JAUEPH010000001">
    <property type="protein sequence ID" value="MDN3203011.1"/>
    <property type="molecule type" value="Genomic_DNA"/>
</dbReference>
<dbReference type="Gene3D" id="2.120.10.30">
    <property type="entry name" value="TolB, C-terminal domain"/>
    <property type="match status" value="1"/>
</dbReference>
<comment type="caution">
    <text evidence="1">The sequence shown here is derived from an EMBL/GenBank/DDBJ whole genome shotgun (WGS) entry which is preliminary data.</text>
</comment>